<accession>A0ABR1RHB9</accession>
<feature type="region of interest" description="Disordered" evidence="1">
    <location>
        <begin position="44"/>
        <end position="73"/>
    </location>
</feature>
<keyword evidence="3" id="KW-1185">Reference proteome</keyword>
<proteinExistence type="predicted"/>
<organism evidence="2 3">
    <name type="scientific">Apiospora marii</name>
    <dbReference type="NCBI Taxonomy" id="335849"/>
    <lineage>
        <taxon>Eukaryota</taxon>
        <taxon>Fungi</taxon>
        <taxon>Dikarya</taxon>
        <taxon>Ascomycota</taxon>
        <taxon>Pezizomycotina</taxon>
        <taxon>Sordariomycetes</taxon>
        <taxon>Xylariomycetidae</taxon>
        <taxon>Amphisphaeriales</taxon>
        <taxon>Apiosporaceae</taxon>
        <taxon>Apiospora</taxon>
    </lineage>
</organism>
<comment type="caution">
    <text evidence="2">The sequence shown here is derived from an EMBL/GenBank/DDBJ whole genome shotgun (WGS) entry which is preliminary data.</text>
</comment>
<sequence length="92" mass="10355">MTDDTSLKARLKRVAQKTYTSIKQTSSKVFKIEAIKGVIKNIRAKEQQQDDTDTASHVDDSNNAPDPQSGSILYRIPQEIRDEIFLLKSSCV</sequence>
<feature type="compositionally biased region" description="Basic and acidic residues" evidence="1">
    <location>
        <begin position="44"/>
        <end position="60"/>
    </location>
</feature>
<feature type="compositionally biased region" description="Polar residues" evidence="1">
    <location>
        <begin position="61"/>
        <end position="71"/>
    </location>
</feature>
<gene>
    <name evidence="2" type="ORF">PG991_011807</name>
</gene>
<evidence type="ECO:0000256" key="1">
    <source>
        <dbReference type="SAM" id="MobiDB-lite"/>
    </source>
</evidence>
<reference evidence="2 3" key="1">
    <citation type="submission" date="2023-01" db="EMBL/GenBank/DDBJ databases">
        <title>Analysis of 21 Apiospora genomes using comparative genomics revels a genus with tremendous synthesis potential of carbohydrate active enzymes and secondary metabolites.</title>
        <authorList>
            <person name="Sorensen T."/>
        </authorList>
    </citation>
    <scope>NUCLEOTIDE SEQUENCE [LARGE SCALE GENOMIC DNA]</scope>
    <source>
        <strain evidence="2 3">CBS 20057</strain>
    </source>
</reference>
<evidence type="ECO:0000313" key="2">
    <source>
        <dbReference type="EMBL" id="KAK8009256.1"/>
    </source>
</evidence>
<dbReference type="EMBL" id="JAQQWI010000016">
    <property type="protein sequence ID" value="KAK8009256.1"/>
    <property type="molecule type" value="Genomic_DNA"/>
</dbReference>
<name>A0ABR1RHB9_9PEZI</name>
<protein>
    <recommendedName>
        <fullName evidence="4">F-box domain-containing protein</fullName>
    </recommendedName>
</protein>
<dbReference type="Proteomes" id="UP001396898">
    <property type="component" value="Unassembled WGS sequence"/>
</dbReference>
<evidence type="ECO:0008006" key="4">
    <source>
        <dbReference type="Google" id="ProtNLM"/>
    </source>
</evidence>
<evidence type="ECO:0000313" key="3">
    <source>
        <dbReference type="Proteomes" id="UP001396898"/>
    </source>
</evidence>